<dbReference type="PANTHER" id="PTHR23244:SF471">
    <property type="entry name" value="GUANINE NUCLEOTIDE-BINDING PROTEIN SUBUNIT BETA 1-RELATED"/>
    <property type="match status" value="1"/>
</dbReference>
<comment type="caution">
    <text evidence="6">The sequence shown here is derived from an EMBL/GenBank/DDBJ whole genome shotgun (WGS) entry which is preliminary data.</text>
</comment>
<dbReference type="Proteomes" id="UP001162131">
    <property type="component" value="Unassembled WGS sequence"/>
</dbReference>
<dbReference type="Pfam" id="PF24981">
    <property type="entry name" value="Beta-prop_ATRN-LZTR1"/>
    <property type="match status" value="1"/>
</dbReference>
<evidence type="ECO:0000313" key="7">
    <source>
        <dbReference type="Proteomes" id="UP001162131"/>
    </source>
</evidence>
<keyword evidence="2" id="KW-0677">Repeat</keyword>
<feature type="transmembrane region" description="Helical" evidence="3">
    <location>
        <begin position="770"/>
        <end position="794"/>
    </location>
</feature>
<proteinExistence type="predicted"/>
<sequence>MGQIIKIFLYILSCSQTYSISFTRIPAMDSPPSKREYALLAYNNETDNLIVFGGNLDVSIVYNDVWSFSLETKTWSNLVPLSQISPIPRIFFGGFVDSVKNKLYIFGGLTLNGPLNDMWSYDLKSLQWNSIKQKGDIPSSRYRFGYTSYYDTVDRKLKFALYGGCLPFGYDNNLFIFNVENSTWTLQNFQKVITPKLDFALIEHLNGFIYMCGGIEKESSNPFNQKFFRYDIHNNLWENITNSLNTYTSTYYAGSAIIGTNFYLLYGWSEEFYGDIENIMTVDLSDHTYEWKYVNPITADTVSFPIIRDSLSFASKPGSFYMFGGYSASLGIILNNMIEYTLNGTELEYKFISPEYLSPSVRERHSLNAIYDKLYLFGGRNQTLLLNDFWVFYPEKEIWEPVFLLGNNPPPRSGHGSDSKGDILVIFGGEGYAGYSNDLYVYNVLSNQWSLIEPSSSDDVPTPRTGSCAKIYFPYIFIFGGLALAGYSNELWIFDISTYTYTLVYDGTDEGPAPSAFSSCKIEIDDSENILFFTFYGTGKGEAPLGDVDYFNFTSNKWTNVYTTNYETPITNRANAVVQKVSDKIIVMGGDLWAIDVYKDIFILDLKEKSFIPLGLLPDYIYRAAYVYYKNNIYIHGGGSMYGHSMRILVGKNSFVKVDFEGLDFECSPGFFDNNGECQLCGPGSYTDFYGMASCIPCPEGTYNPSYGLNSYSQCYPCPENTFSNEIGSSACKKCPAGKICLTGSVSPLDQSNYLDKESIQPDLYTSGSLISASSTILNLSLSFVVFLFLLISIEKLRKEIAKIDIYDEMHNYVNDSVMILRRTKIGGVFTAIFIFLAFLLASYEIGSYINTNVQEMKHFIPLTTLWDQISTFSANITVSVIVYGYGDSCGSDKVCSDLTEFSFQYISYSSYEIYCAKNNEGSCIINVVFTNSELSYGSHLELTFKEKFSYASAFKVNVTSTSSIPDEISSMYQSLSANKSTVFRGPSPSQFHFSLIPSYFMSEISSWPSKLTGYHVSIIEAPEEGSEVNIISLPFSAGLKINVWLDKRENCLFTTRSQKMSFNMLASILIGSIFGIVNGAGGAMKKFEMAYHEISGKIKNKKKATNLKQRRENYRNMLNSNVMEHVNFDGNEAKSDIIYTQPLSLESFNY</sequence>
<evidence type="ECO:0000256" key="3">
    <source>
        <dbReference type="SAM" id="Phobius"/>
    </source>
</evidence>
<evidence type="ECO:0000256" key="2">
    <source>
        <dbReference type="ARBA" id="ARBA00022737"/>
    </source>
</evidence>
<keyword evidence="7" id="KW-1185">Reference proteome</keyword>
<dbReference type="SMART" id="SM01411">
    <property type="entry name" value="Ephrin_rec_like"/>
    <property type="match status" value="2"/>
</dbReference>
<dbReference type="SUPFAM" id="SSF57184">
    <property type="entry name" value="Growth factor receptor domain"/>
    <property type="match status" value="1"/>
</dbReference>
<evidence type="ECO:0000313" key="6">
    <source>
        <dbReference type="EMBL" id="CAG9314812.1"/>
    </source>
</evidence>
<gene>
    <name evidence="6" type="ORF">BSTOLATCC_MIC11807</name>
</gene>
<dbReference type="Gene3D" id="2.10.50.10">
    <property type="entry name" value="Tumor Necrosis Factor Receptor, subunit A, domain 2"/>
    <property type="match status" value="2"/>
</dbReference>
<dbReference type="InterPro" id="IPR011641">
    <property type="entry name" value="Tyr-kin_ephrin_A/B_rcpt-like"/>
</dbReference>
<dbReference type="InterPro" id="IPR056737">
    <property type="entry name" value="Beta-prop_ATRN-MKLN-like"/>
</dbReference>
<dbReference type="InterPro" id="IPR015915">
    <property type="entry name" value="Kelch-typ_b-propeller"/>
</dbReference>
<keyword evidence="3" id="KW-0812">Transmembrane</keyword>
<name>A0AAU9INM3_9CILI</name>
<dbReference type="PANTHER" id="PTHR23244">
    <property type="entry name" value="KELCH REPEAT DOMAIN"/>
    <property type="match status" value="1"/>
</dbReference>
<protein>
    <recommendedName>
        <fullName evidence="8">Tyrosine-protein kinase ephrin type A/B receptor-like domain-containing protein</fullName>
    </recommendedName>
</protein>
<dbReference type="InterPro" id="IPR009030">
    <property type="entry name" value="Growth_fac_rcpt_cys_sf"/>
</dbReference>
<evidence type="ECO:0000259" key="5">
    <source>
        <dbReference type="Pfam" id="PF24981"/>
    </source>
</evidence>
<accession>A0AAU9INM3</accession>
<evidence type="ECO:0000259" key="4">
    <source>
        <dbReference type="Pfam" id="PF07699"/>
    </source>
</evidence>
<feature type="transmembrane region" description="Helical" evidence="3">
    <location>
        <begin position="1061"/>
        <end position="1081"/>
    </location>
</feature>
<dbReference type="SUPFAM" id="SSF117281">
    <property type="entry name" value="Kelch motif"/>
    <property type="match status" value="3"/>
</dbReference>
<feature type="domain" description="Tyrosine-protein kinase ephrin type A/B receptor-like" evidence="4">
    <location>
        <begin position="712"/>
        <end position="738"/>
    </location>
</feature>
<dbReference type="EMBL" id="CAJZBQ010000012">
    <property type="protein sequence ID" value="CAG9314812.1"/>
    <property type="molecule type" value="Genomic_DNA"/>
</dbReference>
<keyword evidence="3" id="KW-1133">Transmembrane helix</keyword>
<dbReference type="Gene3D" id="2.120.10.80">
    <property type="entry name" value="Kelch-type beta propeller"/>
    <property type="match status" value="3"/>
</dbReference>
<organism evidence="6 7">
    <name type="scientific">Blepharisma stoltei</name>
    <dbReference type="NCBI Taxonomy" id="1481888"/>
    <lineage>
        <taxon>Eukaryota</taxon>
        <taxon>Sar</taxon>
        <taxon>Alveolata</taxon>
        <taxon>Ciliophora</taxon>
        <taxon>Postciliodesmatophora</taxon>
        <taxon>Heterotrichea</taxon>
        <taxon>Heterotrichida</taxon>
        <taxon>Blepharismidae</taxon>
        <taxon>Blepharisma</taxon>
    </lineage>
</organism>
<reference evidence="6" key="1">
    <citation type="submission" date="2021-09" db="EMBL/GenBank/DDBJ databases">
        <authorList>
            <consortium name="AG Swart"/>
            <person name="Singh M."/>
            <person name="Singh A."/>
            <person name="Seah K."/>
            <person name="Emmerich C."/>
        </authorList>
    </citation>
    <scope>NUCLEOTIDE SEQUENCE</scope>
    <source>
        <strain evidence="6">ATCC30299</strain>
    </source>
</reference>
<evidence type="ECO:0000256" key="1">
    <source>
        <dbReference type="ARBA" id="ARBA00022441"/>
    </source>
</evidence>
<feature type="domain" description="Attractin/MKLN-like beta-propeller" evidence="5">
    <location>
        <begin position="29"/>
        <end position="274"/>
    </location>
</feature>
<dbReference type="CDD" id="cd00185">
    <property type="entry name" value="TNFRSF"/>
    <property type="match status" value="1"/>
</dbReference>
<dbReference type="Pfam" id="PF07699">
    <property type="entry name" value="Ephrin_rec_like"/>
    <property type="match status" value="1"/>
</dbReference>
<feature type="transmembrane region" description="Helical" evidence="3">
    <location>
        <begin position="826"/>
        <end position="844"/>
    </location>
</feature>
<evidence type="ECO:0008006" key="8">
    <source>
        <dbReference type="Google" id="ProtNLM"/>
    </source>
</evidence>
<dbReference type="Pfam" id="PF24681">
    <property type="entry name" value="Kelch_KLHDC2_KLHL20_DRC7"/>
    <property type="match status" value="1"/>
</dbReference>
<keyword evidence="3" id="KW-0472">Membrane</keyword>
<keyword evidence="1" id="KW-0880">Kelch repeat</keyword>
<dbReference type="AlphaFoldDB" id="A0AAU9INM3"/>